<protein>
    <recommendedName>
        <fullName evidence="3">Lipoprotein</fullName>
    </recommendedName>
</protein>
<dbReference type="AlphaFoldDB" id="A0A1G8MPI6"/>
<keyword evidence="2" id="KW-1185">Reference proteome</keyword>
<dbReference type="Proteomes" id="UP000199705">
    <property type="component" value="Unassembled WGS sequence"/>
</dbReference>
<dbReference type="RefSeq" id="WP_091176000.1">
    <property type="nucleotide sequence ID" value="NZ_FNCG01000028.1"/>
</dbReference>
<reference evidence="2" key="1">
    <citation type="submission" date="2016-10" db="EMBL/GenBank/DDBJ databases">
        <authorList>
            <person name="Varghese N."/>
            <person name="Submissions S."/>
        </authorList>
    </citation>
    <scope>NUCLEOTIDE SEQUENCE [LARGE SCALE GENOMIC DNA]</scope>
    <source>
        <strain evidence="2">Gh-67</strain>
    </source>
</reference>
<sequence length="333" mass="38063">MKTLYQNTIKLIPFTLLALSLQSCIKQPGAWRNDQIPGGKRDDFHKLNEQLLHDLRTGNSDDISNMESREMLDDKSNLRQIELVGNAVKTADYDIYDEYYIVNKHRSTDTIGNASAGINSYKMIYNGITHEMYMALFLPKDKNLPNQEMITALYAKYDYGWKLTSVNVNTYKINGKTAPELYELGKKKYNKQHFADARLTLELALQCTAPNDYWHYEHDTDAGKLFQDAAEATVKQYRFPVVIDGVAGEPRVFRIGNQKNSHGWFPVIYYTTKVNIADTNAVKSENVQIGKVIDKLLPGITEDKDYIFYSACSKLPLGAATRVEHFDMTDKLR</sequence>
<proteinExistence type="predicted"/>
<dbReference type="EMBL" id="FNCG01000028">
    <property type="protein sequence ID" value="SDI69250.1"/>
    <property type="molecule type" value="Genomic_DNA"/>
</dbReference>
<organism evidence="1 2">
    <name type="scientific">Mucilaginibacter gossypii</name>
    <dbReference type="NCBI Taxonomy" id="551996"/>
    <lineage>
        <taxon>Bacteria</taxon>
        <taxon>Pseudomonadati</taxon>
        <taxon>Bacteroidota</taxon>
        <taxon>Sphingobacteriia</taxon>
        <taxon>Sphingobacteriales</taxon>
        <taxon>Sphingobacteriaceae</taxon>
        <taxon>Mucilaginibacter</taxon>
    </lineage>
</organism>
<accession>A0A1G8MPI6</accession>
<dbReference type="PROSITE" id="PS51257">
    <property type="entry name" value="PROKAR_LIPOPROTEIN"/>
    <property type="match status" value="1"/>
</dbReference>
<gene>
    <name evidence="1" type="ORF">SAMN05192573_12819</name>
</gene>
<name>A0A1G8MPI6_9SPHI</name>
<evidence type="ECO:0008006" key="3">
    <source>
        <dbReference type="Google" id="ProtNLM"/>
    </source>
</evidence>
<evidence type="ECO:0000313" key="1">
    <source>
        <dbReference type="EMBL" id="SDI69250.1"/>
    </source>
</evidence>
<evidence type="ECO:0000313" key="2">
    <source>
        <dbReference type="Proteomes" id="UP000199705"/>
    </source>
</evidence>